<dbReference type="InterPro" id="IPR023346">
    <property type="entry name" value="Lysozyme-like_dom_sf"/>
</dbReference>
<evidence type="ECO:0000313" key="1">
    <source>
        <dbReference type="EMBL" id="WBO21990.1"/>
    </source>
</evidence>
<sequence length="172" mass="18209">MTPLAWGRKVSPAFRDRVRAIADGLGCSASDLMACMAWETGRTFSPSVRNGAGSGAVGLIQFMPQTAGQLHTTTAKLAAMTAEQQLDYVDLYFRPYRGRLHNLGDLYCAILWPAGVGKPDSTVLFGKGGDNPKLYLQNAGLDLDHDGGITRGEVTAKVQALLAQGLLAANAA</sequence>
<dbReference type="Proteomes" id="UP001210865">
    <property type="component" value="Chromosome"/>
</dbReference>
<proteinExistence type="predicted"/>
<dbReference type="RefSeq" id="WP_270076638.1">
    <property type="nucleotide sequence ID" value="NZ_CP115174.1"/>
</dbReference>
<reference evidence="1 2" key="1">
    <citation type="submission" date="2022-12" db="EMBL/GenBank/DDBJ databases">
        <title>Sphingomonas abieness sp. nov., an endophytic bacterium isolated from Abies koreana.</title>
        <authorList>
            <person name="Jiang L."/>
            <person name="Lee J."/>
        </authorList>
    </citation>
    <scope>NUCLEOTIDE SEQUENCE [LARGE SCALE GENOMIC DNA]</scope>
    <source>
        <strain evidence="2">PAMB 00755</strain>
    </source>
</reference>
<accession>A0ABY7NMD9</accession>
<evidence type="ECO:0008006" key="3">
    <source>
        <dbReference type="Google" id="ProtNLM"/>
    </source>
</evidence>
<name>A0ABY7NMD9_9SPHN</name>
<dbReference type="Gene3D" id="1.10.530.10">
    <property type="match status" value="1"/>
</dbReference>
<evidence type="ECO:0000313" key="2">
    <source>
        <dbReference type="Proteomes" id="UP001210865"/>
    </source>
</evidence>
<keyword evidence="2" id="KW-1185">Reference proteome</keyword>
<protein>
    <recommendedName>
        <fullName evidence="3">Lytic transglycosylase</fullName>
    </recommendedName>
</protein>
<dbReference type="EMBL" id="CP115174">
    <property type="protein sequence ID" value="WBO21990.1"/>
    <property type="molecule type" value="Genomic_DNA"/>
</dbReference>
<organism evidence="1 2">
    <name type="scientific">Sphingomonas abietis</name>
    <dbReference type="NCBI Taxonomy" id="3012344"/>
    <lineage>
        <taxon>Bacteria</taxon>
        <taxon>Pseudomonadati</taxon>
        <taxon>Pseudomonadota</taxon>
        <taxon>Alphaproteobacteria</taxon>
        <taxon>Sphingomonadales</taxon>
        <taxon>Sphingomonadaceae</taxon>
        <taxon>Sphingomonas</taxon>
    </lineage>
</organism>
<dbReference type="SUPFAM" id="SSF53955">
    <property type="entry name" value="Lysozyme-like"/>
    <property type="match status" value="1"/>
</dbReference>
<gene>
    <name evidence="1" type="ORF">PBT88_17795</name>
</gene>